<comment type="caution">
    <text evidence="1">The sequence shown here is derived from an EMBL/GenBank/DDBJ whole genome shotgun (WGS) entry which is preliminary data.</text>
</comment>
<reference evidence="1 2" key="1">
    <citation type="journal article" date="2015" name="Nature">
        <title>rRNA introns, odd ribosomes, and small enigmatic genomes across a large radiation of phyla.</title>
        <authorList>
            <person name="Brown C.T."/>
            <person name="Hug L.A."/>
            <person name="Thomas B.C."/>
            <person name="Sharon I."/>
            <person name="Castelle C.J."/>
            <person name="Singh A."/>
            <person name="Wilkins M.J."/>
            <person name="Williams K.H."/>
            <person name="Banfield J.F."/>
        </authorList>
    </citation>
    <scope>NUCLEOTIDE SEQUENCE [LARGE SCALE GENOMIC DNA]</scope>
</reference>
<dbReference type="Proteomes" id="UP000034879">
    <property type="component" value="Unassembled WGS sequence"/>
</dbReference>
<dbReference type="InterPro" id="IPR029063">
    <property type="entry name" value="SAM-dependent_MTases_sf"/>
</dbReference>
<evidence type="ECO:0000313" key="2">
    <source>
        <dbReference type="Proteomes" id="UP000034879"/>
    </source>
</evidence>
<dbReference type="PANTHER" id="PTHR43861">
    <property type="entry name" value="TRANS-ACONITATE 2-METHYLTRANSFERASE-RELATED"/>
    <property type="match status" value="1"/>
</dbReference>
<dbReference type="SUPFAM" id="SSF53335">
    <property type="entry name" value="S-adenosyl-L-methionine-dependent methyltransferases"/>
    <property type="match status" value="1"/>
</dbReference>
<sequence length="319" mass="36789">MNNLKTKVNGKCYLCQKKTLVVIRDKLRHNIRRRVLRCANCSLVYLEPQSGTTGFYRSHYRKKHGPIMGKTLSSRELFEYNLPLQAPRIEQLAKWLKLQAKVLDIGSSTGHFLYAIKDRVGEVVGVELNLANADFTRRELGIKVFSEPLEKLDLPPDYFDLITIYHTFEHVADPLGFLGAVRHCLKPGGKVCIEVPNLDDALLSLYQLKKFADFWFIEPHLFYYTPNTLGQMLRRAKFSGEYKTTQAFSLFNHLNWLVNGQPQGDWKAASTTPQLPLRGTRAKLRRQLNSWLGKVDQDYRRLLEKNRLGSMLTFIGTKK</sequence>
<dbReference type="GO" id="GO:0032259">
    <property type="term" value="P:methylation"/>
    <property type="evidence" value="ECO:0007669"/>
    <property type="project" value="UniProtKB-KW"/>
</dbReference>
<protein>
    <submittedName>
        <fullName evidence="1">Methyltransferase type 11</fullName>
    </submittedName>
</protein>
<dbReference type="AlphaFoldDB" id="A0A0G1T194"/>
<proteinExistence type="predicted"/>
<dbReference type="Pfam" id="PF13489">
    <property type="entry name" value="Methyltransf_23"/>
    <property type="match status" value="1"/>
</dbReference>
<keyword evidence="1" id="KW-0489">Methyltransferase</keyword>
<keyword evidence="1" id="KW-0808">Transferase</keyword>
<gene>
    <name evidence="1" type="ORF">UY01_C0010G0006</name>
</gene>
<name>A0A0G1T194_9BACT</name>
<evidence type="ECO:0000313" key="1">
    <source>
        <dbReference type="EMBL" id="KKU75529.1"/>
    </source>
</evidence>
<dbReference type="CDD" id="cd02440">
    <property type="entry name" value="AdoMet_MTases"/>
    <property type="match status" value="1"/>
</dbReference>
<dbReference type="EMBL" id="LCOJ01000010">
    <property type="protein sequence ID" value="KKU75529.1"/>
    <property type="molecule type" value="Genomic_DNA"/>
</dbReference>
<accession>A0A0G1T194</accession>
<dbReference type="GO" id="GO:0008168">
    <property type="term" value="F:methyltransferase activity"/>
    <property type="evidence" value="ECO:0007669"/>
    <property type="project" value="UniProtKB-KW"/>
</dbReference>
<organism evidence="1 2">
    <name type="scientific">Candidatus Nomurabacteria bacterium GW2011_GWB1_47_6</name>
    <dbReference type="NCBI Taxonomy" id="1618749"/>
    <lineage>
        <taxon>Bacteria</taxon>
        <taxon>Candidatus Nomuraibacteriota</taxon>
    </lineage>
</organism>
<dbReference type="Gene3D" id="3.40.50.150">
    <property type="entry name" value="Vaccinia Virus protein VP39"/>
    <property type="match status" value="1"/>
</dbReference>